<organism evidence="6 7">
    <name type="scientific">Bacteroides ovatus</name>
    <dbReference type="NCBI Taxonomy" id="28116"/>
    <lineage>
        <taxon>Bacteria</taxon>
        <taxon>Pseudomonadati</taxon>
        <taxon>Bacteroidota</taxon>
        <taxon>Bacteroidia</taxon>
        <taxon>Bacteroidales</taxon>
        <taxon>Bacteroidaceae</taxon>
        <taxon>Bacteroides</taxon>
    </lineage>
</organism>
<evidence type="ECO:0000256" key="1">
    <source>
        <dbReference type="ARBA" id="ARBA00004561"/>
    </source>
</evidence>
<dbReference type="InterPro" id="IPR029141">
    <property type="entry name" value="FimA_N"/>
</dbReference>
<comment type="subcellular location">
    <subcellularLocation>
        <location evidence="1">Fimbrium</location>
    </subcellularLocation>
</comment>
<sequence>MARLRMNITINIKFSANVLLLTMFALFTYSCTKENEVTGARIYEGEKIPMSIKMGTRNATTNEDEAINSVRAIVFNDKNELVYNSVSDVSIIDGTYTASIRAARGYNNIYIICNETSELAKKLAAITLENEIEKVTFSAVGIVAPPPMYGNVIHAYVESRSDGTNAKVTINNITMTELPVKVNRMVSRISFMAIKNIASENEDFKVTKLNVKVCRMPVATPIGEGQAYTEDIWSDDLTIPGTGELDKNGTYTIDGNNYTIQDGVDCITTPATYIPEHILSDPQNASHATYLKIDAQCVLKNGGTQVLNCIYLLNIGQNPPGNHNLTRNHHYQIYATITGMGAMGLYAEIVAMEEHDITINWKPIDGLVIVSDKAADYDAVADTSRNVNIWNDFSVYSGILKAYHSETGYKDVLFKYGSLIAISSPDAGTGFSPPANTDMLNDVLWYPGSYAPSSITKWADIPYLDTDKIPANNTAAQIAVGKGDPCKLAGLSESQIKTLGIVDNKQWHMATPTENQILKSAADNENNSHGYPSFHWLFSPHNRYRDTDGISRGDCSNGWYWDSNATVFYFSGGDPQSSELRENMNRQNAYMIRCVRNVIPKSQLEIGVISSPTYQGTETGENSSFGIISNIPYWTATLVTDGIYVGTATEFNDFSFASGKTTHTTHGSNSQNIPIYVKRKESTSSRSFRVKVEGIGLDGKTETKMLTVSQSGYILRAKTGLSSIGNIPQGGHSYTTAIDITPTDVTLPAGKLYLQIAYGNILRCTSTEIDIEPNKYSYNVDITIPENNSPSSIELVGNIYLRYESGLTISLGSPKIEQDGTVLFNNEN</sequence>
<dbReference type="EMBL" id="QSBI01000014">
    <property type="protein sequence ID" value="RGX09611.1"/>
    <property type="molecule type" value="Genomic_DNA"/>
</dbReference>
<evidence type="ECO:0000259" key="5">
    <source>
        <dbReference type="Pfam" id="PF06321"/>
    </source>
</evidence>
<evidence type="ECO:0000256" key="2">
    <source>
        <dbReference type="ARBA" id="ARBA00006011"/>
    </source>
</evidence>
<dbReference type="Proteomes" id="UP000286031">
    <property type="component" value="Unassembled WGS sequence"/>
</dbReference>
<feature type="domain" description="Major fimbrial subunit protein N-terminal" evidence="5">
    <location>
        <begin position="57"/>
        <end position="195"/>
    </location>
</feature>
<dbReference type="RefSeq" id="WP_117513902.1">
    <property type="nucleotide sequence ID" value="NZ_JAQCPI010000046.1"/>
</dbReference>
<keyword evidence="4" id="KW-0281">Fimbrium</keyword>
<comment type="caution">
    <text evidence="6">The sequence shown here is derived from an EMBL/GenBank/DDBJ whole genome shotgun (WGS) entry which is preliminary data.</text>
</comment>
<accession>A0A413EQC8</accession>
<proteinExistence type="inferred from homology"/>
<dbReference type="GO" id="GO:0009289">
    <property type="term" value="C:pilus"/>
    <property type="evidence" value="ECO:0007669"/>
    <property type="project" value="UniProtKB-SubCell"/>
</dbReference>
<protein>
    <recommendedName>
        <fullName evidence="5">Major fimbrial subunit protein N-terminal domain-containing protein</fullName>
    </recommendedName>
</protein>
<name>A0A413EQC8_BACOV</name>
<evidence type="ECO:0000256" key="4">
    <source>
        <dbReference type="ARBA" id="ARBA00023263"/>
    </source>
</evidence>
<dbReference type="Pfam" id="PF06321">
    <property type="entry name" value="P_gingi_FimA"/>
    <property type="match status" value="1"/>
</dbReference>
<evidence type="ECO:0000256" key="3">
    <source>
        <dbReference type="ARBA" id="ARBA00022729"/>
    </source>
</evidence>
<dbReference type="PROSITE" id="PS51257">
    <property type="entry name" value="PROKAR_LIPOPROTEIN"/>
    <property type="match status" value="1"/>
</dbReference>
<gene>
    <name evidence="6" type="ORF">DWV35_12490</name>
</gene>
<keyword evidence="3" id="KW-0732">Signal</keyword>
<dbReference type="AlphaFoldDB" id="A0A413EQC8"/>
<comment type="similarity">
    <text evidence="2">Belongs to the bacteroidetes fimbrillin superfamily. FimA/Mfa1 family.</text>
</comment>
<evidence type="ECO:0000313" key="7">
    <source>
        <dbReference type="Proteomes" id="UP000286031"/>
    </source>
</evidence>
<reference evidence="6 7" key="1">
    <citation type="submission" date="2018-08" db="EMBL/GenBank/DDBJ databases">
        <title>A genome reference for cultivated species of the human gut microbiota.</title>
        <authorList>
            <person name="Zou Y."/>
            <person name="Xue W."/>
            <person name="Luo G."/>
        </authorList>
    </citation>
    <scope>NUCLEOTIDE SEQUENCE [LARGE SCALE GENOMIC DNA]</scope>
    <source>
        <strain evidence="6 7">AF04-46</strain>
    </source>
</reference>
<evidence type="ECO:0000313" key="6">
    <source>
        <dbReference type="EMBL" id="RGX09611.1"/>
    </source>
</evidence>